<dbReference type="Pfam" id="PF03874">
    <property type="entry name" value="RNA_pol_Rpb4"/>
    <property type="match status" value="1"/>
</dbReference>
<evidence type="ECO:0000313" key="5">
    <source>
        <dbReference type="Proteomes" id="UP000887540"/>
    </source>
</evidence>
<dbReference type="PANTHER" id="PTHR21297">
    <property type="entry name" value="DNA-DIRECTED RNA POLYMERASE II"/>
    <property type="match status" value="1"/>
</dbReference>
<sequence>MYIDESKPFLSKFVPEEFQEDSSKLRFPKEFDANDCHALMISEVFLLLDHRKKQSEEKVEIEEMSPVFMNTYEYTKRFLKFKNRENIRAVRGLFADKTMLHKFEVAQLGNLTPETVDEAKTLIPTLGNKMSDDILEELLKDIMTKRTFQ</sequence>
<evidence type="ECO:0000259" key="4">
    <source>
        <dbReference type="SMART" id="SM00657"/>
    </source>
</evidence>
<dbReference type="InterPro" id="IPR005574">
    <property type="entry name" value="Rpb4/RPC9"/>
</dbReference>
<protein>
    <submittedName>
        <fullName evidence="6">RNA polymerase Rpb4/RPC9 core domain-containing protein</fullName>
    </submittedName>
</protein>
<dbReference type="InterPro" id="IPR010997">
    <property type="entry name" value="HRDC-like_sf"/>
</dbReference>
<dbReference type="SMART" id="SM00657">
    <property type="entry name" value="RPOL4c"/>
    <property type="match status" value="1"/>
</dbReference>
<comment type="subcellular location">
    <subcellularLocation>
        <location evidence="1">Nucleus</location>
    </subcellularLocation>
</comment>
<dbReference type="InterPro" id="IPR038324">
    <property type="entry name" value="Rpb4/RPC9_sf"/>
</dbReference>
<organism evidence="5 6">
    <name type="scientific">Acrobeloides nanus</name>
    <dbReference type="NCBI Taxonomy" id="290746"/>
    <lineage>
        <taxon>Eukaryota</taxon>
        <taxon>Metazoa</taxon>
        <taxon>Ecdysozoa</taxon>
        <taxon>Nematoda</taxon>
        <taxon>Chromadorea</taxon>
        <taxon>Rhabditida</taxon>
        <taxon>Tylenchina</taxon>
        <taxon>Cephalobomorpha</taxon>
        <taxon>Cephaloboidea</taxon>
        <taxon>Cephalobidae</taxon>
        <taxon>Acrobeloides</taxon>
    </lineage>
</organism>
<feature type="domain" description="RNA polymerase Rpb4/RPC9 core" evidence="4">
    <location>
        <begin position="29"/>
        <end position="149"/>
    </location>
</feature>
<reference evidence="6" key="1">
    <citation type="submission" date="2022-11" db="UniProtKB">
        <authorList>
            <consortium name="WormBaseParasite"/>
        </authorList>
    </citation>
    <scope>IDENTIFICATION</scope>
</reference>
<name>A0A914CMT8_9BILA</name>
<dbReference type="AlphaFoldDB" id="A0A914CMT8"/>
<dbReference type="WBParaSite" id="ACRNAN_scaffold12031.g29870.t1">
    <property type="protein sequence ID" value="ACRNAN_scaffold12031.g29870.t1"/>
    <property type="gene ID" value="ACRNAN_scaffold12031.g29870"/>
</dbReference>
<evidence type="ECO:0000256" key="2">
    <source>
        <dbReference type="ARBA" id="ARBA00023242"/>
    </source>
</evidence>
<dbReference type="GO" id="GO:0005634">
    <property type="term" value="C:nucleus"/>
    <property type="evidence" value="ECO:0007669"/>
    <property type="project" value="UniProtKB-SubCell"/>
</dbReference>
<dbReference type="SUPFAM" id="SSF47819">
    <property type="entry name" value="HRDC-like"/>
    <property type="match status" value="1"/>
</dbReference>
<dbReference type="GO" id="GO:0006352">
    <property type="term" value="P:DNA-templated transcription initiation"/>
    <property type="evidence" value="ECO:0007669"/>
    <property type="project" value="InterPro"/>
</dbReference>
<dbReference type="InterPro" id="IPR045222">
    <property type="entry name" value="Rpb4-like"/>
</dbReference>
<dbReference type="InterPro" id="IPR006590">
    <property type="entry name" value="RNA_pol_Rpb4/RPC9_core"/>
</dbReference>
<comment type="similarity">
    <text evidence="3">Belongs to the eukaryotic RPB4 RNA polymerase subunit family.</text>
</comment>
<keyword evidence="5" id="KW-1185">Reference proteome</keyword>
<keyword evidence="2" id="KW-0539">Nucleus</keyword>
<dbReference type="GO" id="GO:0030880">
    <property type="term" value="C:RNA polymerase complex"/>
    <property type="evidence" value="ECO:0007669"/>
    <property type="project" value="InterPro"/>
</dbReference>
<accession>A0A914CMT8</accession>
<evidence type="ECO:0000313" key="6">
    <source>
        <dbReference type="WBParaSite" id="ACRNAN_scaffold12031.g29870.t1"/>
    </source>
</evidence>
<dbReference type="FunFam" id="1.20.1250.40:FF:000010">
    <property type="entry name" value="RNA Polymerase II (B) subunit"/>
    <property type="match status" value="1"/>
</dbReference>
<evidence type="ECO:0000256" key="1">
    <source>
        <dbReference type="ARBA" id="ARBA00004123"/>
    </source>
</evidence>
<dbReference type="Proteomes" id="UP000887540">
    <property type="component" value="Unplaced"/>
</dbReference>
<evidence type="ECO:0000256" key="3">
    <source>
        <dbReference type="ARBA" id="ARBA00025724"/>
    </source>
</evidence>
<dbReference type="Gene3D" id="1.20.1250.40">
    <property type="match status" value="1"/>
</dbReference>
<proteinExistence type="inferred from homology"/>
<dbReference type="GO" id="GO:0000166">
    <property type="term" value="F:nucleotide binding"/>
    <property type="evidence" value="ECO:0007669"/>
    <property type="project" value="InterPro"/>
</dbReference>